<accession>A0A0K9P2U0</accession>
<dbReference type="InterPro" id="IPR035896">
    <property type="entry name" value="AN1-like_Znf"/>
</dbReference>
<feature type="domain" description="AN1-type" evidence="7">
    <location>
        <begin position="11"/>
        <end position="57"/>
    </location>
</feature>
<comment type="caution">
    <text evidence="8">The sequence shown here is derived from an EMBL/GenBank/DDBJ whole genome shotgun (WGS) entry which is preliminary data.</text>
</comment>
<protein>
    <recommendedName>
        <fullName evidence="7">AN1-type domain-containing protein</fullName>
    </recommendedName>
</protein>
<dbReference type="InterPro" id="IPR050652">
    <property type="entry name" value="AN1_A20_ZnFinger"/>
</dbReference>
<keyword evidence="5" id="KW-0346">Stress response</keyword>
<dbReference type="AlphaFoldDB" id="A0A0K9P2U0"/>
<keyword evidence="4" id="KW-0862">Zinc</keyword>
<dbReference type="SUPFAM" id="SSF118310">
    <property type="entry name" value="AN1-like Zinc finger"/>
    <property type="match status" value="1"/>
</dbReference>
<dbReference type="SMART" id="SM00154">
    <property type="entry name" value="ZnF_AN1"/>
    <property type="match status" value="1"/>
</dbReference>
<evidence type="ECO:0000256" key="4">
    <source>
        <dbReference type="ARBA" id="ARBA00022833"/>
    </source>
</evidence>
<dbReference type="InterPro" id="IPR000058">
    <property type="entry name" value="Znf_AN1"/>
</dbReference>
<dbReference type="Gene3D" id="4.10.1110.10">
    <property type="entry name" value="AN1-like Zinc finger"/>
    <property type="match status" value="1"/>
</dbReference>
<keyword evidence="3 6" id="KW-0863">Zinc-finger</keyword>
<keyword evidence="2" id="KW-0479">Metal-binding</keyword>
<evidence type="ECO:0000256" key="5">
    <source>
        <dbReference type="ARBA" id="ARBA00023016"/>
    </source>
</evidence>
<evidence type="ECO:0000256" key="1">
    <source>
        <dbReference type="ARBA" id="ARBA00003732"/>
    </source>
</evidence>
<dbReference type="OMA" id="QFDRYPL"/>
<keyword evidence="9" id="KW-1185">Reference proteome</keyword>
<dbReference type="OrthoDB" id="428577at2759"/>
<proteinExistence type="predicted"/>
<evidence type="ECO:0000313" key="9">
    <source>
        <dbReference type="Proteomes" id="UP000036987"/>
    </source>
</evidence>
<dbReference type="EMBL" id="LFYR01001341">
    <property type="protein sequence ID" value="KMZ62557.1"/>
    <property type="molecule type" value="Genomic_DNA"/>
</dbReference>
<dbReference type="Proteomes" id="UP000036987">
    <property type="component" value="Unassembled WGS sequence"/>
</dbReference>
<evidence type="ECO:0000256" key="2">
    <source>
        <dbReference type="ARBA" id="ARBA00022723"/>
    </source>
</evidence>
<gene>
    <name evidence="8" type="ORF">ZOSMA_456G00080</name>
</gene>
<dbReference type="PANTHER" id="PTHR10634:SF149">
    <property type="entry name" value="AN1-TYPE DOMAIN-CONTAINING PROTEIN-RELATED"/>
    <property type="match status" value="1"/>
</dbReference>
<evidence type="ECO:0000256" key="3">
    <source>
        <dbReference type="ARBA" id="ARBA00022771"/>
    </source>
</evidence>
<dbReference type="PANTHER" id="PTHR10634">
    <property type="entry name" value="AN1-TYPE ZINC FINGER PROTEIN"/>
    <property type="match status" value="1"/>
</dbReference>
<organism evidence="8 9">
    <name type="scientific">Zostera marina</name>
    <name type="common">Eelgrass</name>
    <dbReference type="NCBI Taxonomy" id="29655"/>
    <lineage>
        <taxon>Eukaryota</taxon>
        <taxon>Viridiplantae</taxon>
        <taxon>Streptophyta</taxon>
        <taxon>Embryophyta</taxon>
        <taxon>Tracheophyta</taxon>
        <taxon>Spermatophyta</taxon>
        <taxon>Magnoliopsida</taxon>
        <taxon>Liliopsida</taxon>
        <taxon>Zosteraceae</taxon>
        <taxon>Zostera</taxon>
    </lineage>
</organism>
<dbReference type="GO" id="GO:0008270">
    <property type="term" value="F:zinc ion binding"/>
    <property type="evidence" value="ECO:0007669"/>
    <property type="project" value="UniProtKB-KW"/>
</dbReference>
<dbReference type="Pfam" id="PF01428">
    <property type="entry name" value="zf-AN1"/>
    <property type="match status" value="1"/>
</dbReference>
<reference evidence="9" key="1">
    <citation type="journal article" date="2016" name="Nature">
        <title>The genome of the seagrass Zostera marina reveals angiosperm adaptation to the sea.</title>
        <authorList>
            <person name="Olsen J.L."/>
            <person name="Rouze P."/>
            <person name="Verhelst B."/>
            <person name="Lin Y.-C."/>
            <person name="Bayer T."/>
            <person name="Collen J."/>
            <person name="Dattolo E."/>
            <person name="De Paoli E."/>
            <person name="Dittami S."/>
            <person name="Maumus F."/>
            <person name="Michel G."/>
            <person name="Kersting A."/>
            <person name="Lauritano C."/>
            <person name="Lohaus R."/>
            <person name="Toepel M."/>
            <person name="Tonon T."/>
            <person name="Vanneste K."/>
            <person name="Amirebrahimi M."/>
            <person name="Brakel J."/>
            <person name="Bostroem C."/>
            <person name="Chovatia M."/>
            <person name="Grimwood J."/>
            <person name="Jenkins J.W."/>
            <person name="Jueterbock A."/>
            <person name="Mraz A."/>
            <person name="Stam W.T."/>
            <person name="Tice H."/>
            <person name="Bornberg-Bauer E."/>
            <person name="Green P.J."/>
            <person name="Pearson G.A."/>
            <person name="Procaccini G."/>
            <person name="Duarte C.M."/>
            <person name="Schmutz J."/>
            <person name="Reusch T.B.H."/>
            <person name="Van de Peer Y."/>
        </authorList>
    </citation>
    <scope>NUCLEOTIDE SEQUENCE [LARGE SCALE GENOMIC DNA]</scope>
    <source>
        <strain evidence="9">cv. Finnish</strain>
    </source>
</reference>
<dbReference type="FunFam" id="4.10.1110.10:FF:000001">
    <property type="entry name" value="Zinc finger AN1-type containing 6"/>
    <property type="match status" value="1"/>
</dbReference>
<dbReference type="PROSITE" id="PS51039">
    <property type="entry name" value="ZF_AN1"/>
    <property type="match status" value="1"/>
</dbReference>
<comment type="function">
    <text evidence="1">May be involved in environmental stress response.</text>
</comment>
<dbReference type="STRING" id="29655.A0A0K9P2U0"/>
<sequence>MTKLWKTPKKKKSTNRCSFCNKKIGLMGFKCRCDDVFCSVHRYSDKHNCGFDYKTLTKDAIAKANPVVKVEKIEKV</sequence>
<evidence type="ECO:0000259" key="7">
    <source>
        <dbReference type="PROSITE" id="PS51039"/>
    </source>
</evidence>
<evidence type="ECO:0000313" key="8">
    <source>
        <dbReference type="EMBL" id="KMZ62557.1"/>
    </source>
</evidence>
<name>A0A0K9P2U0_ZOSMR</name>
<evidence type="ECO:0000256" key="6">
    <source>
        <dbReference type="PROSITE-ProRule" id="PRU00449"/>
    </source>
</evidence>